<evidence type="ECO:0008006" key="3">
    <source>
        <dbReference type="Google" id="ProtNLM"/>
    </source>
</evidence>
<dbReference type="AlphaFoldDB" id="A0A6N4SUZ2"/>
<dbReference type="KEGG" id="chu:CHU_2983"/>
<sequence>MDQYLVDIDFPEAPDDEFISLIPSQRTLINTYMHSGIVTSYSLSVDRSKLWVTIVADSEKEVGEILGTFPLVSYMVYSIHKLAFHNTAQYSMPPLSLN</sequence>
<reference evidence="1 2" key="1">
    <citation type="journal article" date="2007" name="Appl. Environ. Microbiol.">
        <title>Genome sequence of the cellulolytic gliding bacterium Cytophaga hutchinsonii.</title>
        <authorList>
            <person name="Xie G."/>
            <person name="Bruce D.C."/>
            <person name="Challacombe J.F."/>
            <person name="Chertkov O."/>
            <person name="Detter J.C."/>
            <person name="Gilna P."/>
            <person name="Han C.S."/>
            <person name="Lucas S."/>
            <person name="Misra M."/>
            <person name="Myers G.L."/>
            <person name="Richardson P."/>
            <person name="Tapia R."/>
            <person name="Thayer N."/>
            <person name="Thompson L.S."/>
            <person name="Brettin T.S."/>
            <person name="Henrissat B."/>
            <person name="Wilson D.B."/>
            <person name="McBride M.J."/>
        </authorList>
    </citation>
    <scope>NUCLEOTIDE SEQUENCE [LARGE SCALE GENOMIC DNA]</scope>
    <source>
        <strain evidence="2">ATCC 33406 / DSM 1761 / CIP 103989 / NBRC 15051 / NCIMB 9469 / D465</strain>
    </source>
</reference>
<accession>A0A6N4SUZ2</accession>
<gene>
    <name evidence="1" type="ordered locus">CHU_2983</name>
</gene>
<dbReference type="RefSeq" id="WP_011586334.1">
    <property type="nucleotide sequence ID" value="NC_008255.1"/>
</dbReference>
<dbReference type="Gene3D" id="3.30.70.1060">
    <property type="entry name" value="Dimeric alpha+beta barrel"/>
    <property type="match status" value="1"/>
</dbReference>
<evidence type="ECO:0000313" key="1">
    <source>
        <dbReference type="EMBL" id="ABG60224.1"/>
    </source>
</evidence>
<name>A0A6N4SUZ2_CYTH3</name>
<dbReference type="Proteomes" id="UP000001822">
    <property type="component" value="Chromosome"/>
</dbReference>
<organism evidence="1 2">
    <name type="scientific">Cytophaga hutchinsonii (strain ATCC 33406 / DSM 1761 / CIP 103989 / NBRC 15051 / NCIMB 9469 / D465)</name>
    <dbReference type="NCBI Taxonomy" id="269798"/>
    <lineage>
        <taxon>Bacteria</taxon>
        <taxon>Pseudomonadati</taxon>
        <taxon>Bacteroidota</taxon>
        <taxon>Cytophagia</taxon>
        <taxon>Cytophagales</taxon>
        <taxon>Cytophagaceae</taxon>
        <taxon>Cytophaga</taxon>
    </lineage>
</organism>
<dbReference type="EMBL" id="CP000383">
    <property type="protein sequence ID" value="ABG60224.1"/>
    <property type="molecule type" value="Genomic_DNA"/>
</dbReference>
<dbReference type="OrthoDB" id="674301at2"/>
<keyword evidence="2" id="KW-1185">Reference proteome</keyword>
<proteinExistence type="predicted"/>
<protein>
    <recommendedName>
        <fullName evidence="3">Muconolactone isomerase domain-containing protein</fullName>
    </recommendedName>
</protein>
<evidence type="ECO:0000313" key="2">
    <source>
        <dbReference type="Proteomes" id="UP000001822"/>
    </source>
</evidence>